<dbReference type="Proteomes" id="UP001159363">
    <property type="component" value="Chromosome 1"/>
</dbReference>
<evidence type="ECO:0000313" key="2">
    <source>
        <dbReference type="EMBL" id="KAJ8895113.1"/>
    </source>
</evidence>
<reference evidence="2 3" key="1">
    <citation type="submission" date="2023-02" db="EMBL/GenBank/DDBJ databases">
        <title>LHISI_Scaffold_Assembly.</title>
        <authorList>
            <person name="Stuart O.P."/>
            <person name="Cleave R."/>
            <person name="Magrath M.J.L."/>
            <person name="Mikheyev A.S."/>
        </authorList>
    </citation>
    <scope>NUCLEOTIDE SEQUENCE [LARGE SCALE GENOMIC DNA]</scope>
    <source>
        <strain evidence="2">Daus_M_001</strain>
        <tissue evidence="2">Leg muscle</tissue>
    </source>
</reference>
<name>A0ABQ9IEL4_9NEOP</name>
<feature type="region of interest" description="Disordered" evidence="1">
    <location>
        <begin position="165"/>
        <end position="196"/>
    </location>
</feature>
<proteinExistence type="predicted"/>
<feature type="region of interest" description="Disordered" evidence="1">
    <location>
        <begin position="223"/>
        <end position="243"/>
    </location>
</feature>
<sequence length="368" mass="41818">MKGTGLTGDPRENPPDRWHRPVARFTLAKIRERSRRESNPIHLLWDCDMQGCNHLNSDTARVRCLVRAQTALPGRLRRANMVSATERIRAVKDPGLGIITSGKQPLVPAHISSTRVSTSVLLPLPFAAANTDFCSTDRHVQDSRYSQIRVSEEIWTALNIDDLRADEDPRENPPTNGIDRHDSHMRKSEVTRPGIEPGSPWWEASLRSEDRFHCLFNNARMKGRGKREIPEKTRRPTSSPGMITAIEPGSPWWEASGLTAQPLWPLHNMLVNKKKIFSLLGQNNEVTMVFVVTKFDQLNNVRKCFVSSLQPVIHNVPCTARGLDHGTVECHRSVRLHDTRHLTLRHYTMGSRNCTGSSYTRVKAYRRH</sequence>
<dbReference type="EMBL" id="JARBHB010000001">
    <property type="protein sequence ID" value="KAJ8895113.1"/>
    <property type="molecule type" value="Genomic_DNA"/>
</dbReference>
<organism evidence="2 3">
    <name type="scientific">Dryococelus australis</name>
    <dbReference type="NCBI Taxonomy" id="614101"/>
    <lineage>
        <taxon>Eukaryota</taxon>
        <taxon>Metazoa</taxon>
        <taxon>Ecdysozoa</taxon>
        <taxon>Arthropoda</taxon>
        <taxon>Hexapoda</taxon>
        <taxon>Insecta</taxon>
        <taxon>Pterygota</taxon>
        <taxon>Neoptera</taxon>
        <taxon>Polyneoptera</taxon>
        <taxon>Phasmatodea</taxon>
        <taxon>Verophasmatodea</taxon>
        <taxon>Anareolatae</taxon>
        <taxon>Phasmatidae</taxon>
        <taxon>Eurycanthinae</taxon>
        <taxon>Dryococelus</taxon>
    </lineage>
</organism>
<keyword evidence="3" id="KW-1185">Reference proteome</keyword>
<evidence type="ECO:0000256" key="1">
    <source>
        <dbReference type="SAM" id="MobiDB-lite"/>
    </source>
</evidence>
<gene>
    <name evidence="2" type="ORF">PR048_000438</name>
</gene>
<protein>
    <submittedName>
        <fullName evidence="2">Uncharacterized protein</fullName>
    </submittedName>
</protein>
<evidence type="ECO:0000313" key="3">
    <source>
        <dbReference type="Proteomes" id="UP001159363"/>
    </source>
</evidence>
<accession>A0ABQ9IEL4</accession>
<feature type="compositionally biased region" description="Basic and acidic residues" evidence="1">
    <location>
        <begin position="178"/>
        <end position="190"/>
    </location>
</feature>
<comment type="caution">
    <text evidence="2">The sequence shown here is derived from an EMBL/GenBank/DDBJ whole genome shotgun (WGS) entry which is preliminary data.</text>
</comment>